<protein>
    <submittedName>
        <fullName evidence="2">Uncharacterized protein</fullName>
    </submittedName>
</protein>
<reference evidence="2" key="1">
    <citation type="submission" date="2023-06" db="EMBL/GenBank/DDBJ databases">
        <title>Gycomyces niveus sp.nov., a novel actinomycete isolated from soil in Shouguang.</title>
        <authorList>
            <person name="Yang X."/>
            <person name="Zhao J."/>
        </authorList>
    </citation>
    <scope>NUCLEOTIDE SEQUENCE</scope>
    <source>
        <strain evidence="2">NEAU C2</strain>
    </source>
</reference>
<feature type="transmembrane region" description="Helical" evidence="1">
    <location>
        <begin position="20"/>
        <end position="40"/>
    </location>
</feature>
<keyword evidence="1" id="KW-0812">Transmembrane</keyword>
<dbReference type="EMBL" id="JAUEMJ010000009">
    <property type="protein sequence ID" value="MDN3242643.1"/>
    <property type="molecule type" value="Genomic_DNA"/>
</dbReference>
<accession>A0ABT7YWP8</accession>
<gene>
    <name evidence="2" type="ORF">QWI33_23170</name>
</gene>
<feature type="transmembrane region" description="Helical" evidence="1">
    <location>
        <begin position="46"/>
        <end position="67"/>
    </location>
</feature>
<keyword evidence="3" id="KW-1185">Reference proteome</keyword>
<dbReference type="RefSeq" id="WP_289959310.1">
    <property type="nucleotide sequence ID" value="NZ_JAUEMJ010000009.1"/>
</dbReference>
<evidence type="ECO:0000313" key="3">
    <source>
        <dbReference type="Proteomes" id="UP001171902"/>
    </source>
</evidence>
<proteinExistence type="predicted"/>
<comment type="caution">
    <text evidence="2">The sequence shown here is derived from an EMBL/GenBank/DDBJ whole genome shotgun (WGS) entry which is preliminary data.</text>
</comment>
<organism evidence="2 3">
    <name type="scientific">Glycomyces tritici</name>
    <dbReference type="NCBI Taxonomy" id="2665176"/>
    <lineage>
        <taxon>Bacteria</taxon>
        <taxon>Bacillati</taxon>
        <taxon>Actinomycetota</taxon>
        <taxon>Actinomycetes</taxon>
        <taxon>Glycomycetales</taxon>
        <taxon>Glycomycetaceae</taxon>
        <taxon>Glycomyces</taxon>
    </lineage>
</organism>
<dbReference type="Proteomes" id="UP001171902">
    <property type="component" value="Unassembled WGS sequence"/>
</dbReference>
<sequence>MFLEEFKNSLLYARLPTHWAVEAAVAATTFAVIAAAVLLLDPGDRTVLVLGAAAAVWSGSRIAVVAVRARRQGPPMGPGRID</sequence>
<name>A0ABT7YWP8_9ACTN</name>
<keyword evidence="1" id="KW-1133">Transmembrane helix</keyword>
<evidence type="ECO:0000256" key="1">
    <source>
        <dbReference type="SAM" id="Phobius"/>
    </source>
</evidence>
<evidence type="ECO:0000313" key="2">
    <source>
        <dbReference type="EMBL" id="MDN3242643.1"/>
    </source>
</evidence>
<keyword evidence="1" id="KW-0472">Membrane</keyword>